<dbReference type="InterPro" id="IPR007219">
    <property type="entry name" value="XnlR_reg_dom"/>
</dbReference>
<evidence type="ECO:0000256" key="2">
    <source>
        <dbReference type="ARBA" id="ARBA00023242"/>
    </source>
</evidence>
<evidence type="ECO:0000313" key="6">
    <source>
        <dbReference type="Proteomes" id="UP000054321"/>
    </source>
</evidence>
<name>A0A0C3C5H7_OIDMZ</name>
<evidence type="ECO:0000256" key="1">
    <source>
        <dbReference type="ARBA" id="ARBA00004123"/>
    </source>
</evidence>
<dbReference type="InParanoid" id="A0A0C3C5H7"/>
<accession>A0A0C3C5H7</accession>
<evidence type="ECO:0000256" key="3">
    <source>
        <dbReference type="SAM" id="SignalP"/>
    </source>
</evidence>
<dbReference type="Proteomes" id="UP000054321">
    <property type="component" value="Unassembled WGS sequence"/>
</dbReference>
<feature type="signal peptide" evidence="3">
    <location>
        <begin position="1"/>
        <end position="15"/>
    </location>
</feature>
<dbReference type="PANTHER" id="PTHR31001">
    <property type="entry name" value="UNCHARACTERIZED TRANSCRIPTIONAL REGULATORY PROTEIN"/>
    <property type="match status" value="1"/>
</dbReference>
<keyword evidence="3" id="KW-0732">Signal</keyword>
<dbReference type="CDD" id="cd12148">
    <property type="entry name" value="fungal_TF_MHR"/>
    <property type="match status" value="1"/>
</dbReference>
<proteinExistence type="predicted"/>
<dbReference type="PANTHER" id="PTHR31001:SF85">
    <property type="entry name" value="ZN(II)2CYS6 TRANSCRIPTION FACTOR (EUROFUNG)"/>
    <property type="match status" value="1"/>
</dbReference>
<dbReference type="GO" id="GO:0003677">
    <property type="term" value="F:DNA binding"/>
    <property type="evidence" value="ECO:0007669"/>
    <property type="project" value="InterPro"/>
</dbReference>
<evidence type="ECO:0000313" key="5">
    <source>
        <dbReference type="EMBL" id="KIM94118.1"/>
    </source>
</evidence>
<comment type="subcellular location">
    <subcellularLocation>
        <location evidence="1">Nucleus</location>
    </subcellularLocation>
</comment>
<dbReference type="EMBL" id="KN832891">
    <property type="protein sequence ID" value="KIM94118.1"/>
    <property type="molecule type" value="Genomic_DNA"/>
</dbReference>
<feature type="chain" id="PRO_5012542713" description="Xylanolytic transcriptional activator regulatory domain-containing protein" evidence="3">
    <location>
        <begin position="16"/>
        <end position="337"/>
    </location>
</feature>
<gene>
    <name evidence="5" type="ORF">OIDMADRAFT_149536</name>
</gene>
<reference evidence="5 6" key="1">
    <citation type="submission" date="2014-04" db="EMBL/GenBank/DDBJ databases">
        <authorList>
            <consortium name="DOE Joint Genome Institute"/>
            <person name="Kuo A."/>
            <person name="Martino E."/>
            <person name="Perotto S."/>
            <person name="Kohler A."/>
            <person name="Nagy L.G."/>
            <person name="Floudas D."/>
            <person name="Copeland A."/>
            <person name="Barry K.W."/>
            <person name="Cichocki N."/>
            <person name="Veneault-Fourrey C."/>
            <person name="LaButti K."/>
            <person name="Lindquist E.A."/>
            <person name="Lipzen A."/>
            <person name="Lundell T."/>
            <person name="Morin E."/>
            <person name="Murat C."/>
            <person name="Sun H."/>
            <person name="Tunlid A."/>
            <person name="Henrissat B."/>
            <person name="Grigoriev I.V."/>
            <person name="Hibbett D.S."/>
            <person name="Martin F."/>
            <person name="Nordberg H.P."/>
            <person name="Cantor M.N."/>
            <person name="Hua S.X."/>
        </authorList>
    </citation>
    <scope>NUCLEOTIDE SEQUENCE [LARGE SCALE GENOMIC DNA]</scope>
    <source>
        <strain evidence="5 6">Zn</strain>
    </source>
</reference>
<dbReference type="HOGENOM" id="CLU_824115_0_0_1"/>
<dbReference type="GO" id="GO:0006351">
    <property type="term" value="P:DNA-templated transcription"/>
    <property type="evidence" value="ECO:0007669"/>
    <property type="project" value="InterPro"/>
</dbReference>
<sequence length="337" mass="38502">MHALIFSICFASVNALSEYEVTDRFNESKMALLARYTHGMQSTPAYLDALHQPCLGILQALVLHTLCLHRHDNTDQEVFSKSFILALQVARLMGLDEDDSTGRSPLETEIRRRCWWTLYWMRRHCAQEHGSIVDEAEFAAVVSLPLNINDIDLGPMADDTPTARTGITDMSFFLFTVELIKLHAKAQNLVSTSASWSVNQSEREGVQECVKRLESNFLRHCDASRPFDWFLLLTGKAMLTPIEIILLENLEATRHMVEATDDHLHESKRDAKFSLRLDIVECWHMLKTNEKLKTWTWFSWTFQPAVTIGDICTELARYPLSAHSKRAHALIELISLG</sequence>
<dbReference type="AlphaFoldDB" id="A0A0C3C5H7"/>
<reference evidence="6" key="2">
    <citation type="submission" date="2015-01" db="EMBL/GenBank/DDBJ databases">
        <title>Evolutionary Origins and Diversification of the Mycorrhizal Mutualists.</title>
        <authorList>
            <consortium name="DOE Joint Genome Institute"/>
            <consortium name="Mycorrhizal Genomics Consortium"/>
            <person name="Kohler A."/>
            <person name="Kuo A."/>
            <person name="Nagy L.G."/>
            <person name="Floudas D."/>
            <person name="Copeland A."/>
            <person name="Barry K.W."/>
            <person name="Cichocki N."/>
            <person name="Veneault-Fourrey C."/>
            <person name="LaButti K."/>
            <person name="Lindquist E.A."/>
            <person name="Lipzen A."/>
            <person name="Lundell T."/>
            <person name="Morin E."/>
            <person name="Murat C."/>
            <person name="Riley R."/>
            <person name="Ohm R."/>
            <person name="Sun H."/>
            <person name="Tunlid A."/>
            <person name="Henrissat B."/>
            <person name="Grigoriev I.V."/>
            <person name="Hibbett D.S."/>
            <person name="Martin F."/>
        </authorList>
    </citation>
    <scope>NUCLEOTIDE SEQUENCE [LARGE SCALE GENOMIC DNA]</scope>
    <source>
        <strain evidence="6">Zn</strain>
    </source>
</reference>
<keyword evidence="2" id="KW-0539">Nucleus</keyword>
<dbReference type="OrthoDB" id="424974at2759"/>
<dbReference type="GO" id="GO:0008270">
    <property type="term" value="F:zinc ion binding"/>
    <property type="evidence" value="ECO:0007669"/>
    <property type="project" value="InterPro"/>
</dbReference>
<feature type="domain" description="Xylanolytic transcriptional activator regulatory" evidence="4">
    <location>
        <begin position="4"/>
        <end position="204"/>
    </location>
</feature>
<dbReference type="Pfam" id="PF04082">
    <property type="entry name" value="Fungal_trans"/>
    <property type="match status" value="1"/>
</dbReference>
<dbReference type="GO" id="GO:0005634">
    <property type="term" value="C:nucleus"/>
    <property type="evidence" value="ECO:0007669"/>
    <property type="project" value="UniProtKB-SubCell"/>
</dbReference>
<dbReference type="InterPro" id="IPR050613">
    <property type="entry name" value="Sec_Metabolite_Reg"/>
</dbReference>
<evidence type="ECO:0000259" key="4">
    <source>
        <dbReference type="Pfam" id="PF04082"/>
    </source>
</evidence>
<organism evidence="5 6">
    <name type="scientific">Oidiodendron maius (strain Zn)</name>
    <dbReference type="NCBI Taxonomy" id="913774"/>
    <lineage>
        <taxon>Eukaryota</taxon>
        <taxon>Fungi</taxon>
        <taxon>Dikarya</taxon>
        <taxon>Ascomycota</taxon>
        <taxon>Pezizomycotina</taxon>
        <taxon>Leotiomycetes</taxon>
        <taxon>Leotiomycetes incertae sedis</taxon>
        <taxon>Myxotrichaceae</taxon>
        <taxon>Oidiodendron</taxon>
    </lineage>
</organism>
<protein>
    <recommendedName>
        <fullName evidence="4">Xylanolytic transcriptional activator regulatory domain-containing protein</fullName>
    </recommendedName>
</protein>
<keyword evidence="6" id="KW-1185">Reference proteome</keyword>